<evidence type="ECO:0000256" key="3">
    <source>
        <dbReference type="ARBA" id="ARBA00022840"/>
    </source>
</evidence>
<evidence type="ECO:0000256" key="2">
    <source>
        <dbReference type="ARBA" id="ARBA00022801"/>
    </source>
</evidence>
<dbReference type="PANTHER" id="PTHR34698">
    <property type="entry name" value="5-OXOPROLINASE SUBUNIT B"/>
    <property type="match status" value="1"/>
</dbReference>
<dbReference type="Gene3D" id="2.40.100.10">
    <property type="entry name" value="Cyclophilin-like"/>
    <property type="match status" value="1"/>
</dbReference>
<dbReference type="Gene3D" id="3.30.1360.40">
    <property type="match status" value="1"/>
</dbReference>
<dbReference type="PANTHER" id="PTHR34698:SF2">
    <property type="entry name" value="5-OXOPROLINASE SUBUNIT B"/>
    <property type="match status" value="1"/>
</dbReference>
<gene>
    <name evidence="5" type="ORF">SAMN06295885_0618</name>
</gene>
<dbReference type="SMART" id="SM00796">
    <property type="entry name" value="AHS1"/>
    <property type="match status" value="1"/>
</dbReference>
<dbReference type="Proteomes" id="UP000193711">
    <property type="component" value="Unassembled WGS sequence"/>
</dbReference>
<dbReference type="InterPro" id="IPR003833">
    <property type="entry name" value="CT_C_D"/>
</dbReference>
<dbReference type="EMBL" id="FXBM01000001">
    <property type="protein sequence ID" value="SMH31628.1"/>
    <property type="molecule type" value="Genomic_DNA"/>
</dbReference>
<evidence type="ECO:0000256" key="1">
    <source>
        <dbReference type="ARBA" id="ARBA00022741"/>
    </source>
</evidence>
<sequence length="209" mass="22021">MIEARLLPSGDRAVLVEVADLDSALALSSALERTRAAGVLDLVPAARTVLVVLDTGLLALTDAARWIRATAATADSAEAGVGGRRHDLLVRYDGADLAATAQALGWSSEELVRRHTATPWRAAFGGFAPGFAYLLALGPWPEIPRRAEPRTRVPVGSVALAAGWSGVYPRSSPGGWQLIGSTEATLWDVERNPPALLAPGDEVRFRAAP</sequence>
<dbReference type="RefSeq" id="WP_244274751.1">
    <property type="nucleotide sequence ID" value="NZ_FXBM01000001.1"/>
</dbReference>
<accession>A0A1X7N444</accession>
<evidence type="ECO:0000313" key="6">
    <source>
        <dbReference type="Proteomes" id="UP000193711"/>
    </source>
</evidence>
<dbReference type="AlphaFoldDB" id="A0A1X7N444"/>
<dbReference type="STRING" id="1891671.SAMN06295885_0618"/>
<dbReference type="SUPFAM" id="SSF160467">
    <property type="entry name" value="PH0987 N-terminal domain-like"/>
    <property type="match status" value="1"/>
</dbReference>
<protein>
    <submittedName>
        <fullName evidence="5">Sensor histidine kinase inhibitor, KipI family</fullName>
    </submittedName>
</protein>
<organism evidence="5 6">
    <name type="scientific">Rathayibacter oskolensis</name>
    <dbReference type="NCBI Taxonomy" id="1891671"/>
    <lineage>
        <taxon>Bacteria</taxon>
        <taxon>Bacillati</taxon>
        <taxon>Actinomycetota</taxon>
        <taxon>Actinomycetes</taxon>
        <taxon>Micrococcales</taxon>
        <taxon>Microbacteriaceae</taxon>
        <taxon>Rathayibacter</taxon>
    </lineage>
</organism>
<name>A0A1X7N444_9MICO</name>
<dbReference type="InterPro" id="IPR029000">
    <property type="entry name" value="Cyclophilin-like_dom_sf"/>
</dbReference>
<keyword evidence="1" id="KW-0547">Nucleotide-binding</keyword>
<dbReference type="Pfam" id="PF02682">
    <property type="entry name" value="CT_C_D"/>
    <property type="match status" value="1"/>
</dbReference>
<proteinExistence type="predicted"/>
<evidence type="ECO:0000313" key="5">
    <source>
        <dbReference type="EMBL" id="SMH31628.1"/>
    </source>
</evidence>
<dbReference type="GO" id="GO:0005524">
    <property type="term" value="F:ATP binding"/>
    <property type="evidence" value="ECO:0007669"/>
    <property type="project" value="UniProtKB-KW"/>
</dbReference>
<keyword evidence="6" id="KW-1185">Reference proteome</keyword>
<feature type="domain" description="Carboxyltransferase" evidence="4">
    <location>
        <begin position="4"/>
        <end position="197"/>
    </location>
</feature>
<dbReference type="GO" id="GO:0016787">
    <property type="term" value="F:hydrolase activity"/>
    <property type="evidence" value="ECO:0007669"/>
    <property type="project" value="UniProtKB-KW"/>
</dbReference>
<evidence type="ECO:0000259" key="4">
    <source>
        <dbReference type="SMART" id="SM00796"/>
    </source>
</evidence>
<dbReference type="InterPro" id="IPR010016">
    <property type="entry name" value="PxpB"/>
</dbReference>
<dbReference type="SUPFAM" id="SSF50891">
    <property type="entry name" value="Cyclophilin-like"/>
    <property type="match status" value="1"/>
</dbReference>
<keyword evidence="3" id="KW-0067">ATP-binding</keyword>
<keyword evidence="2" id="KW-0378">Hydrolase</keyword>
<reference evidence="6" key="1">
    <citation type="submission" date="2017-04" db="EMBL/GenBank/DDBJ databases">
        <authorList>
            <person name="Varghese N."/>
            <person name="Submissions S."/>
        </authorList>
    </citation>
    <scope>NUCLEOTIDE SEQUENCE [LARGE SCALE GENOMIC DNA]</scope>
    <source>
        <strain evidence="6">VKM Ac-2121</strain>
    </source>
</reference>